<dbReference type="Pfam" id="PF08534">
    <property type="entry name" value="Redoxin"/>
    <property type="match status" value="1"/>
</dbReference>
<dbReference type="Gene3D" id="3.40.30.10">
    <property type="entry name" value="Glutaredoxin"/>
    <property type="match status" value="1"/>
</dbReference>
<name>A0AA48WG12_9BURK</name>
<dbReference type="RefSeq" id="WP_206090401.1">
    <property type="nucleotide sequence ID" value="NZ_CP065053.1"/>
</dbReference>
<dbReference type="Proteomes" id="UP000662888">
    <property type="component" value="Chromosome"/>
</dbReference>
<dbReference type="EMBL" id="CP065053">
    <property type="protein sequence ID" value="QPI50724.1"/>
    <property type="molecule type" value="Genomic_DNA"/>
</dbReference>
<accession>A0AA48WG12</accession>
<organism evidence="2 3">
    <name type="scientific">Massilia antarctica</name>
    <dbReference type="NCBI Taxonomy" id="2765360"/>
    <lineage>
        <taxon>Bacteria</taxon>
        <taxon>Pseudomonadati</taxon>
        <taxon>Pseudomonadota</taxon>
        <taxon>Betaproteobacteria</taxon>
        <taxon>Burkholderiales</taxon>
        <taxon>Oxalobacteraceae</taxon>
        <taxon>Telluria group</taxon>
        <taxon>Massilia</taxon>
    </lineage>
</organism>
<evidence type="ECO:0000313" key="3">
    <source>
        <dbReference type="Proteomes" id="UP000662888"/>
    </source>
</evidence>
<feature type="domain" description="Redoxin" evidence="1">
    <location>
        <begin position="47"/>
        <end position="159"/>
    </location>
</feature>
<proteinExistence type="predicted"/>
<dbReference type="InterPro" id="IPR036249">
    <property type="entry name" value="Thioredoxin-like_sf"/>
</dbReference>
<dbReference type="SUPFAM" id="SSF52833">
    <property type="entry name" value="Thioredoxin-like"/>
    <property type="match status" value="1"/>
</dbReference>
<evidence type="ECO:0000313" key="2">
    <source>
        <dbReference type="EMBL" id="QPI50724.1"/>
    </source>
</evidence>
<evidence type="ECO:0000259" key="1">
    <source>
        <dbReference type="Pfam" id="PF08534"/>
    </source>
</evidence>
<protein>
    <submittedName>
        <fullName evidence="2">Redoxin family protein</fullName>
    </submittedName>
</protein>
<gene>
    <name evidence="2" type="ORF">IV454_03860</name>
</gene>
<sequence length="189" mass="19600">MMDGDVLAVILLLLALSVALNLKLSLQLSKVVDSLSAAAKAAALAPLGDPVPAFSGKLLDGGAPVTVGGDGQAAVLLFLSSACPKCRQKLLGIEYLAPLAHDAGVALWLVSVEPAWRLRRFLQSTALAGSTLRVAAADYEMLNPVMSSPSYLFVSAAGTLDARGMVGDDDWRSFCEQMDEARIAGEAGA</sequence>
<keyword evidence="3" id="KW-1185">Reference proteome</keyword>
<reference evidence="2 3" key="1">
    <citation type="submission" date="2020-11" db="EMBL/GenBank/DDBJ databases">
        <authorList>
            <person name="Sun Q."/>
        </authorList>
    </citation>
    <scope>NUCLEOTIDE SEQUENCE [LARGE SCALE GENOMIC DNA]</scope>
    <source>
        <strain evidence="2 3">P8398</strain>
    </source>
</reference>
<dbReference type="InterPro" id="IPR013740">
    <property type="entry name" value="Redoxin"/>
</dbReference>